<dbReference type="AlphaFoldDB" id="A0A5C7FI53"/>
<feature type="signal peptide" evidence="1">
    <location>
        <begin position="1"/>
        <end position="21"/>
    </location>
</feature>
<accession>A0A5C7FI53</accession>
<dbReference type="InterPro" id="IPR019223">
    <property type="entry name" value="DUF2147"/>
</dbReference>
<name>A0A5C7FI53_9BACT</name>
<feature type="domain" description="DUF2147" evidence="2">
    <location>
        <begin position="29"/>
        <end position="142"/>
    </location>
</feature>
<organism evidence="3 4">
    <name type="scientific">Neolewinella aurantiaca</name>
    <dbReference type="NCBI Taxonomy" id="2602767"/>
    <lineage>
        <taxon>Bacteria</taxon>
        <taxon>Pseudomonadati</taxon>
        <taxon>Bacteroidota</taxon>
        <taxon>Saprospiria</taxon>
        <taxon>Saprospirales</taxon>
        <taxon>Lewinellaceae</taxon>
        <taxon>Neolewinella</taxon>
    </lineage>
</organism>
<comment type="caution">
    <text evidence="3">The sequence shown here is derived from an EMBL/GenBank/DDBJ whole genome shotgun (WGS) entry which is preliminary data.</text>
</comment>
<dbReference type="Proteomes" id="UP000321907">
    <property type="component" value="Unassembled WGS sequence"/>
</dbReference>
<evidence type="ECO:0000313" key="4">
    <source>
        <dbReference type="Proteomes" id="UP000321907"/>
    </source>
</evidence>
<dbReference type="Gene3D" id="2.40.128.520">
    <property type="match status" value="1"/>
</dbReference>
<reference evidence="3 4" key="1">
    <citation type="submission" date="2019-08" db="EMBL/GenBank/DDBJ databases">
        <title>Lewinella sp. strain SSH13 Genome sequencing and assembly.</title>
        <authorList>
            <person name="Kim I."/>
        </authorList>
    </citation>
    <scope>NUCLEOTIDE SEQUENCE [LARGE SCALE GENOMIC DNA]</scope>
    <source>
        <strain evidence="3 4">SSH13</strain>
    </source>
</reference>
<sequence length="143" mass="16105">MSKTYTLLLFIFVVLASNLQAQNTGAITGSWKTIDDETGETKSVVEIYEQDGKYFGRIASLQKNKDARCTECSGKKKDQPIVGLVIIEDLKKDGDSWSGGSILDPQKGATYKLSAWFDEDPNTLYIRGKHWTGLYRTQTWTRN</sequence>
<keyword evidence="1" id="KW-0732">Signal</keyword>
<dbReference type="OrthoDB" id="9814399at2"/>
<proteinExistence type="predicted"/>
<dbReference type="RefSeq" id="WP_147929653.1">
    <property type="nucleotide sequence ID" value="NZ_VOXD01000005.1"/>
</dbReference>
<dbReference type="EMBL" id="VOXD01000005">
    <property type="protein sequence ID" value="TXF90825.1"/>
    <property type="molecule type" value="Genomic_DNA"/>
</dbReference>
<evidence type="ECO:0000259" key="2">
    <source>
        <dbReference type="Pfam" id="PF09917"/>
    </source>
</evidence>
<keyword evidence="4" id="KW-1185">Reference proteome</keyword>
<gene>
    <name evidence="3" type="ORF">FUA23_05135</name>
</gene>
<protein>
    <submittedName>
        <fullName evidence="3">DUF2147 domain-containing protein</fullName>
    </submittedName>
</protein>
<evidence type="ECO:0000313" key="3">
    <source>
        <dbReference type="EMBL" id="TXF90825.1"/>
    </source>
</evidence>
<dbReference type="Pfam" id="PF09917">
    <property type="entry name" value="DUF2147"/>
    <property type="match status" value="1"/>
</dbReference>
<feature type="chain" id="PRO_5022889273" evidence="1">
    <location>
        <begin position="22"/>
        <end position="143"/>
    </location>
</feature>
<dbReference type="PANTHER" id="PTHR36919:SF3">
    <property type="entry name" value="BLL5882 PROTEIN"/>
    <property type="match status" value="1"/>
</dbReference>
<dbReference type="PANTHER" id="PTHR36919">
    <property type="entry name" value="BLR1215 PROTEIN"/>
    <property type="match status" value="1"/>
</dbReference>
<evidence type="ECO:0000256" key="1">
    <source>
        <dbReference type="SAM" id="SignalP"/>
    </source>
</evidence>